<proteinExistence type="predicted"/>
<gene>
    <name evidence="1" type="ORF">MCHLO_00201</name>
</gene>
<protein>
    <submittedName>
        <fullName evidence="1">Uncharacterized protein</fullName>
    </submittedName>
</protein>
<organism evidence="1 2">
    <name type="scientific">Mycena chlorophos</name>
    <name type="common">Agaric fungus</name>
    <name type="synonym">Agaricus chlorophos</name>
    <dbReference type="NCBI Taxonomy" id="658473"/>
    <lineage>
        <taxon>Eukaryota</taxon>
        <taxon>Fungi</taxon>
        <taxon>Dikarya</taxon>
        <taxon>Basidiomycota</taxon>
        <taxon>Agaricomycotina</taxon>
        <taxon>Agaricomycetes</taxon>
        <taxon>Agaricomycetidae</taxon>
        <taxon>Agaricales</taxon>
        <taxon>Marasmiineae</taxon>
        <taxon>Mycenaceae</taxon>
        <taxon>Mycena</taxon>
    </lineage>
</organism>
<keyword evidence="2" id="KW-1185">Reference proteome</keyword>
<evidence type="ECO:0000313" key="1">
    <source>
        <dbReference type="EMBL" id="GAT42488.1"/>
    </source>
</evidence>
<reference evidence="1" key="1">
    <citation type="submission" date="2014-09" db="EMBL/GenBank/DDBJ databases">
        <title>Genome sequence of the luminous mushroom Mycena chlorophos for searching fungal bioluminescence genes.</title>
        <authorList>
            <person name="Tanaka Y."/>
            <person name="Kasuga D."/>
            <person name="Oba Y."/>
            <person name="Hase S."/>
            <person name="Sato K."/>
            <person name="Oba Y."/>
            <person name="Sakakibara Y."/>
        </authorList>
    </citation>
    <scope>NUCLEOTIDE SEQUENCE</scope>
</reference>
<name>A0ABQ0KUF1_MYCCL</name>
<dbReference type="EMBL" id="DF838012">
    <property type="protein sequence ID" value="GAT42488.1"/>
    <property type="molecule type" value="Genomic_DNA"/>
</dbReference>
<evidence type="ECO:0000313" key="2">
    <source>
        <dbReference type="Proteomes" id="UP000815677"/>
    </source>
</evidence>
<accession>A0ABQ0KUF1</accession>
<sequence>MPAMAKLMMMRGPNAVHPCRECKIEGTTGGGKTNYVPIWRSGGASYDPWHLPRRTHDEFITDALSVDSAPNNAEAERRAKATGINGLSVLATLSSLSFPDSFGHDLMHLIPENVVKNLLSLYTSDYKGLDTGSEDYELEPDAVETIGSACVAAGDTTPSAFGARVPNLATQRHYYTAESYTLFSTLLAPVVLRNRFSNAKYYKHFVELVAIFNDCLRMSIDREYVDVVLRRQIVDWVQKFEK</sequence>
<dbReference type="Proteomes" id="UP000815677">
    <property type="component" value="Unassembled WGS sequence"/>
</dbReference>